<dbReference type="GO" id="GO:0004788">
    <property type="term" value="F:thiamine diphosphokinase activity"/>
    <property type="evidence" value="ECO:0007669"/>
    <property type="project" value="UniProtKB-UniRule"/>
</dbReference>
<dbReference type="GO" id="GO:0009229">
    <property type="term" value="P:thiamine diphosphate biosynthetic process"/>
    <property type="evidence" value="ECO:0007669"/>
    <property type="project" value="InterPro"/>
</dbReference>
<dbReference type="CDD" id="cd07995">
    <property type="entry name" value="TPK"/>
    <property type="match status" value="1"/>
</dbReference>
<keyword evidence="3" id="KW-0418">Kinase</keyword>
<dbReference type="Proteomes" id="UP000671879">
    <property type="component" value="Chromosome"/>
</dbReference>
<dbReference type="GO" id="GO:0006772">
    <property type="term" value="P:thiamine metabolic process"/>
    <property type="evidence" value="ECO:0007669"/>
    <property type="project" value="UniProtKB-UniRule"/>
</dbReference>
<organism evidence="7 8">
    <name type="scientific">Aminithiophilus ramosus</name>
    <dbReference type="NCBI Taxonomy" id="3029084"/>
    <lineage>
        <taxon>Bacteria</taxon>
        <taxon>Thermotogati</taxon>
        <taxon>Synergistota</taxon>
        <taxon>Synergistia</taxon>
        <taxon>Synergistales</taxon>
        <taxon>Aminithiophilaceae</taxon>
        <taxon>Aminithiophilus</taxon>
    </lineage>
</organism>
<dbReference type="Pfam" id="PF04263">
    <property type="entry name" value="TPK_catalytic"/>
    <property type="match status" value="1"/>
</dbReference>
<evidence type="ECO:0000256" key="4">
    <source>
        <dbReference type="ARBA" id="ARBA00022840"/>
    </source>
</evidence>
<name>A0A9Q7AR13_9BACT</name>
<evidence type="ECO:0000256" key="2">
    <source>
        <dbReference type="ARBA" id="ARBA00022741"/>
    </source>
</evidence>
<dbReference type="PANTHER" id="PTHR41299">
    <property type="entry name" value="THIAMINE PYROPHOSPHOKINASE"/>
    <property type="match status" value="1"/>
</dbReference>
<accession>A0A9Q7AR13</accession>
<feature type="domain" description="Thiamin pyrophosphokinase catalytic" evidence="6">
    <location>
        <begin position="42"/>
        <end position="135"/>
    </location>
</feature>
<dbReference type="EC" id="2.7.6.2" evidence="5"/>
<keyword evidence="1 7" id="KW-0808">Transferase</keyword>
<sequence length="240" mass="26012">MSLYCLPGLELTFSADLSPLEIVLVAGGRSPDKAWLRTATACRSVWAVDGGLEACLNAAVEPTRLIGDGDSAQAASWERIRARGIPIDRYPVEKDLTDLQIALKTLGEEKRGGALVTGCWGGRFDHLFSNVFSLVGSWDWGARVRCMGDEREFLVCLEGEETLSLAWKTPPTAISLLALCPVCRDVSIGGVKWPLSKASLALCRPYAISNEPVAEELNLSIGEGRLGLYLTWESPKKEGC</sequence>
<dbReference type="AlphaFoldDB" id="A0A9Q7AR13"/>
<dbReference type="InterPro" id="IPR007371">
    <property type="entry name" value="TPK_catalytic"/>
</dbReference>
<keyword evidence="8" id="KW-1185">Reference proteome</keyword>
<dbReference type="NCBIfam" id="TIGR01378">
    <property type="entry name" value="thi_PPkinase"/>
    <property type="match status" value="1"/>
</dbReference>
<dbReference type="KEGG" id="aram:KAR29_06870"/>
<evidence type="ECO:0000256" key="5">
    <source>
        <dbReference type="NCBIfam" id="TIGR01378"/>
    </source>
</evidence>
<evidence type="ECO:0000313" key="7">
    <source>
        <dbReference type="EMBL" id="QTX33568.1"/>
    </source>
</evidence>
<evidence type="ECO:0000313" key="8">
    <source>
        <dbReference type="Proteomes" id="UP000671879"/>
    </source>
</evidence>
<evidence type="ECO:0000259" key="6">
    <source>
        <dbReference type="Pfam" id="PF04263"/>
    </source>
</evidence>
<dbReference type="GO" id="GO:0005524">
    <property type="term" value="F:ATP binding"/>
    <property type="evidence" value="ECO:0007669"/>
    <property type="project" value="UniProtKB-KW"/>
</dbReference>
<keyword evidence="2" id="KW-0547">Nucleotide-binding</keyword>
<proteinExistence type="predicted"/>
<keyword evidence="4" id="KW-0067">ATP-binding</keyword>
<dbReference type="PANTHER" id="PTHR41299:SF1">
    <property type="entry name" value="THIAMINE PYROPHOSPHOKINASE"/>
    <property type="match status" value="1"/>
</dbReference>
<protein>
    <recommendedName>
        <fullName evidence="5">Thiamine diphosphokinase</fullName>
        <ecNumber evidence="5">2.7.6.2</ecNumber>
    </recommendedName>
</protein>
<dbReference type="GO" id="GO:0016301">
    <property type="term" value="F:kinase activity"/>
    <property type="evidence" value="ECO:0007669"/>
    <property type="project" value="UniProtKB-KW"/>
</dbReference>
<dbReference type="Gene3D" id="3.40.50.10240">
    <property type="entry name" value="Thiamin pyrophosphokinase, catalytic domain"/>
    <property type="match status" value="1"/>
</dbReference>
<dbReference type="InterPro" id="IPR036759">
    <property type="entry name" value="TPK_catalytic_sf"/>
</dbReference>
<dbReference type="InterPro" id="IPR053149">
    <property type="entry name" value="TPK"/>
</dbReference>
<dbReference type="RefSeq" id="WP_274374852.1">
    <property type="nucleotide sequence ID" value="NZ_CP072943.1"/>
</dbReference>
<evidence type="ECO:0000256" key="1">
    <source>
        <dbReference type="ARBA" id="ARBA00022679"/>
    </source>
</evidence>
<evidence type="ECO:0000256" key="3">
    <source>
        <dbReference type="ARBA" id="ARBA00022777"/>
    </source>
</evidence>
<dbReference type="SUPFAM" id="SSF63999">
    <property type="entry name" value="Thiamin pyrophosphokinase, catalytic domain"/>
    <property type="match status" value="1"/>
</dbReference>
<dbReference type="GO" id="GO:0030975">
    <property type="term" value="F:thiamine binding"/>
    <property type="evidence" value="ECO:0007669"/>
    <property type="project" value="InterPro"/>
</dbReference>
<reference evidence="8" key="1">
    <citation type="submission" date="2021-04" db="EMBL/GenBank/DDBJ databases">
        <title>A novel Synergistetes isolate from a pyrite-forming mixed culture.</title>
        <authorList>
            <person name="Bunk B."/>
            <person name="Sproer C."/>
            <person name="Spring S."/>
            <person name="Pester M."/>
        </authorList>
    </citation>
    <scope>NUCLEOTIDE SEQUENCE [LARGE SCALE GENOMIC DNA]</scope>
    <source>
        <strain evidence="8">J.5.4.2-T.3.5.2</strain>
    </source>
</reference>
<gene>
    <name evidence="7" type="ORF">KAR29_06870</name>
</gene>
<dbReference type="EMBL" id="CP072943">
    <property type="protein sequence ID" value="QTX33568.1"/>
    <property type="molecule type" value="Genomic_DNA"/>
</dbReference>
<dbReference type="InterPro" id="IPR006282">
    <property type="entry name" value="Thi_PPkinase"/>
</dbReference>